<evidence type="ECO:0000256" key="6">
    <source>
        <dbReference type="ARBA" id="ARBA00023136"/>
    </source>
</evidence>
<feature type="transmembrane region" description="Helical" evidence="9">
    <location>
        <begin position="207"/>
        <end position="228"/>
    </location>
</feature>
<evidence type="ECO:0000256" key="4">
    <source>
        <dbReference type="ARBA" id="ARBA00022692"/>
    </source>
</evidence>
<organism evidence="11 12">
    <name type="scientific">Rehmannia glutinosa</name>
    <name type="common">Chinese foxglove</name>
    <dbReference type="NCBI Taxonomy" id="99300"/>
    <lineage>
        <taxon>Eukaryota</taxon>
        <taxon>Viridiplantae</taxon>
        <taxon>Streptophyta</taxon>
        <taxon>Embryophyta</taxon>
        <taxon>Tracheophyta</taxon>
        <taxon>Spermatophyta</taxon>
        <taxon>Magnoliopsida</taxon>
        <taxon>eudicotyledons</taxon>
        <taxon>Gunneridae</taxon>
        <taxon>Pentapetalae</taxon>
        <taxon>asterids</taxon>
        <taxon>lamiids</taxon>
        <taxon>Lamiales</taxon>
        <taxon>Orobanchaceae</taxon>
        <taxon>Rehmannieae</taxon>
        <taxon>Rehmannia</taxon>
    </lineage>
</organism>
<feature type="transmembrane region" description="Helical" evidence="9">
    <location>
        <begin position="112"/>
        <end position="131"/>
    </location>
</feature>
<feature type="transmembrane region" description="Helical" evidence="9">
    <location>
        <begin position="151"/>
        <end position="170"/>
    </location>
</feature>
<accession>A0ABR0UXY6</accession>
<dbReference type="InterPro" id="IPR003663">
    <property type="entry name" value="Sugar/inositol_transpt"/>
</dbReference>
<evidence type="ECO:0000256" key="5">
    <source>
        <dbReference type="ARBA" id="ARBA00022989"/>
    </source>
</evidence>
<dbReference type="PANTHER" id="PTHR48020">
    <property type="entry name" value="PROTON MYO-INOSITOL COTRANSPORTER"/>
    <property type="match status" value="1"/>
</dbReference>
<evidence type="ECO:0000313" key="11">
    <source>
        <dbReference type="EMBL" id="KAK6127363.1"/>
    </source>
</evidence>
<evidence type="ECO:0000256" key="1">
    <source>
        <dbReference type="ARBA" id="ARBA00004141"/>
    </source>
</evidence>
<dbReference type="EMBL" id="JABTTQ020001888">
    <property type="protein sequence ID" value="KAK6127363.1"/>
    <property type="molecule type" value="Genomic_DNA"/>
</dbReference>
<proteinExistence type="inferred from homology"/>
<keyword evidence="4 9" id="KW-0812">Transmembrane</keyword>
<feature type="domain" description="Major facilitator superfamily (MFS) profile" evidence="10">
    <location>
        <begin position="117"/>
        <end position="566"/>
    </location>
</feature>
<feature type="transmembrane region" description="Helical" evidence="9">
    <location>
        <begin position="544"/>
        <end position="563"/>
    </location>
</feature>
<evidence type="ECO:0000256" key="2">
    <source>
        <dbReference type="ARBA" id="ARBA00010992"/>
    </source>
</evidence>
<dbReference type="PROSITE" id="PS00216">
    <property type="entry name" value="SUGAR_TRANSPORT_1"/>
    <property type="match status" value="1"/>
</dbReference>
<evidence type="ECO:0000256" key="9">
    <source>
        <dbReference type="SAM" id="Phobius"/>
    </source>
</evidence>
<feature type="transmembrane region" description="Helical" evidence="9">
    <location>
        <begin position="30"/>
        <end position="49"/>
    </location>
</feature>
<dbReference type="InterPro" id="IPR005828">
    <property type="entry name" value="MFS_sugar_transport-like"/>
</dbReference>
<feature type="transmembrane region" description="Helical" evidence="9">
    <location>
        <begin position="270"/>
        <end position="293"/>
    </location>
</feature>
<dbReference type="InterPro" id="IPR050814">
    <property type="entry name" value="Myo-inositol_Transporter"/>
</dbReference>
<dbReference type="NCBIfam" id="TIGR00879">
    <property type="entry name" value="SP"/>
    <property type="match status" value="1"/>
</dbReference>
<keyword evidence="5 9" id="KW-1133">Transmembrane helix</keyword>
<dbReference type="PROSITE" id="PS00217">
    <property type="entry name" value="SUGAR_TRANSPORT_2"/>
    <property type="match status" value="1"/>
</dbReference>
<keyword evidence="3 8" id="KW-0813">Transport</keyword>
<evidence type="ECO:0000256" key="7">
    <source>
        <dbReference type="ARBA" id="ARBA00044504"/>
    </source>
</evidence>
<reference evidence="11 12" key="1">
    <citation type="journal article" date="2021" name="Comput. Struct. Biotechnol. J.">
        <title>De novo genome assembly of the potent medicinal plant Rehmannia glutinosa using nanopore technology.</title>
        <authorList>
            <person name="Ma L."/>
            <person name="Dong C."/>
            <person name="Song C."/>
            <person name="Wang X."/>
            <person name="Zheng X."/>
            <person name="Niu Y."/>
            <person name="Chen S."/>
            <person name="Feng W."/>
        </authorList>
    </citation>
    <scope>NUCLEOTIDE SEQUENCE [LARGE SCALE GENOMIC DNA]</scope>
    <source>
        <strain evidence="11">DH-2019</strain>
    </source>
</reference>
<feature type="transmembrane region" description="Helical" evidence="9">
    <location>
        <begin position="472"/>
        <end position="499"/>
    </location>
</feature>
<protein>
    <recommendedName>
        <fullName evidence="10">Major facilitator superfamily (MFS) profile domain-containing protein</fullName>
    </recommendedName>
</protein>
<feature type="transmembrane region" description="Helical" evidence="9">
    <location>
        <begin position="411"/>
        <end position="432"/>
    </location>
</feature>
<comment type="similarity">
    <text evidence="7">Belongs to the major facilitator superfamily. Phosphate:H(+) symporter (TC 2.A.1.9) family.</text>
</comment>
<dbReference type="Pfam" id="PF00083">
    <property type="entry name" value="Sugar_tr"/>
    <property type="match status" value="2"/>
</dbReference>
<dbReference type="InterPro" id="IPR036259">
    <property type="entry name" value="MFS_trans_sf"/>
</dbReference>
<dbReference type="InterPro" id="IPR020846">
    <property type="entry name" value="MFS_dom"/>
</dbReference>
<dbReference type="PANTHER" id="PTHR48020:SF49">
    <property type="entry name" value="SUGAR TRANSPORTER"/>
    <property type="match status" value="1"/>
</dbReference>
<evidence type="ECO:0000256" key="3">
    <source>
        <dbReference type="ARBA" id="ARBA00022448"/>
    </source>
</evidence>
<feature type="domain" description="Major facilitator superfamily (MFS) profile" evidence="10">
    <location>
        <begin position="1"/>
        <end position="52"/>
    </location>
</feature>
<dbReference type="Gene3D" id="1.20.1250.20">
    <property type="entry name" value="MFS general substrate transporter like domains"/>
    <property type="match status" value="2"/>
</dbReference>
<comment type="similarity">
    <text evidence="2 8">Belongs to the major facilitator superfamily. Sugar transporter (TC 2.A.1.1) family.</text>
</comment>
<sequence length="603" mass="65682">MGVAINRLTSGVILMSFISLYKAITIGGAFYLFTGIAVITWIFFFTLLPETRGRTLEEMEVLFGSFFKWRTTMRDSSSPLCASKMVEKAAAGFRGVSGERTKSLLGKPRRNMYALAISIMASMTSVLLGYDTGVMSGATLYIKRDLKISDVQIEILVGLINIYSLLGSAMAGRTSDWLGRRITIIFASAIFFAGAIIMGFANNYAVLMVGRFVAGLGVGYALMIAPVYAAEVAPASSRGFLTSFPEVFINFGVLLGYLSNYAFAKFPLKLGWRLMLGVGAVPSIFLAVAVLAMPESPRWLVMQGRLGDAKKVLDKTSESPQEAQLRLDDIKQAAGLPHECNDDVVQVPKRGQGGGGVWKDIFVHPTRPVLHITIAAIGVQFLQQASGIDAVVMYSPRIYEKAGITSDSKKLLATIAVGVCKTVFILVTTFFVDRIGRRVLLLTSCSGLVLSLFTLATGLTVIDRYGADEYKWLVAVCVVATYAAVAFFSMGMGPVAWVYSSEVFPLRLRAQGCGMGVAINRLTSGVILMSFISLYDAITIGGAFYLFTGIAVLTWIFFFTLLPETRGRTLEDMEVLFGSFFGWRNTMRELRKKESANPNDGDA</sequence>
<feature type="transmembrane region" description="Helical" evidence="9">
    <location>
        <begin position="439"/>
        <end position="460"/>
    </location>
</feature>
<comment type="caution">
    <text evidence="11">The sequence shown here is derived from an EMBL/GenBank/DDBJ whole genome shotgun (WGS) entry which is preliminary data.</text>
</comment>
<evidence type="ECO:0000259" key="10">
    <source>
        <dbReference type="PROSITE" id="PS50850"/>
    </source>
</evidence>
<dbReference type="PROSITE" id="PS50850">
    <property type="entry name" value="MFS"/>
    <property type="match status" value="2"/>
</dbReference>
<evidence type="ECO:0000256" key="8">
    <source>
        <dbReference type="RuleBase" id="RU003346"/>
    </source>
</evidence>
<feature type="transmembrane region" description="Helical" evidence="9">
    <location>
        <begin position="519"/>
        <end position="538"/>
    </location>
</feature>
<dbReference type="InterPro" id="IPR005829">
    <property type="entry name" value="Sugar_transporter_CS"/>
</dbReference>
<name>A0ABR0UXY6_REHGL</name>
<dbReference type="Proteomes" id="UP001318860">
    <property type="component" value="Unassembled WGS sequence"/>
</dbReference>
<evidence type="ECO:0000313" key="12">
    <source>
        <dbReference type="Proteomes" id="UP001318860"/>
    </source>
</evidence>
<feature type="transmembrane region" description="Helical" evidence="9">
    <location>
        <begin position="240"/>
        <end position="258"/>
    </location>
</feature>
<comment type="subcellular location">
    <subcellularLocation>
        <location evidence="1">Membrane</location>
        <topology evidence="1">Multi-pass membrane protein</topology>
    </subcellularLocation>
</comment>
<keyword evidence="6 9" id="KW-0472">Membrane</keyword>
<dbReference type="SUPFAM" id="SSF103473">
    <property type="entry name" value="MFS general substrate transporter"/>
    <property type="match status" value="2"/>
</dbReference>
<keyword evidence="12" id="KW-1185">Reference proteome</keyword>
<dbReference type="PRINTS" id="PR00171">
    <property type="entry name" value="SUGRTRNSPORT"/>
</dbReference>
<feature type="transmembrane region" description="Helical" evidence="9">
    <location>
        <begin position="182"/>
        <end position="201"/>
    </location>
</feature>
<gene>
    <name evidence="11" type="ORF">DH2020_038906</name>
</gene>